<dbReference type="PROSITE" id="PS00211">
    <property type="entry name" value="ABC_TRANSPORTER_1"/>
    <property type="match status" value="1"/>
</dbReference>
<dbReference type="InterPro" id="IPR017871">
    <property type="entry name" value="ABC_transporter-like_CS"/>
</dbReference>
<dbReference type="InterPro" id="IPR027417">
    <property type="entry name" value="P-loop_NTPase"/>
</dbReference>
<reference evidence="6 8" key="2">
    <citation type="submission" date="2016-01" db="EMBL/GenBank/DDBJ databases">
        <title>Molecular Mechanisms for transfer of large genomic segments between Enterococcus faecium strains.</title>
        <authorList>
            <person name="Garcia-Solache M.A."/>
            <person name="Lebreton F."/>
            <person name="Mclaughlin R.E."/>
            <person name="Whiteaker J.D."/>
            <person name="Gilmore M.S."/>
            <person name="Rice L.B."/>
        </authorList>
    </citation>
    <scope>NUCLEOTIDE SEQUENCE [LARGE SCALE GENOMIC DNA]</scope>
    <source>
        <strain evidence="6 8">D344RRF x C68</strain>
    </source>
</reference>
<keyword evidence="4 6" id="KW-0067">ATP-binding</keyword>
<dbReference type="AlphaFoldDB" id="A0A132P7U6"/>
<evidence type="ECO:0000256" key="3">
    <source>
        <dbReference type="ARBA" id="ARBA00022741"/>
    </source>
</evidence>
<dbReference type="RefSeq" id="WP_002299964.1">
    <property type="nucleotide sequence ID" value="NZ_CAACXZ010000004.1"/>
</dbReference>
<dbReference type="PATRIC" id="fig|1352.724.peg.984"/>
<proteinExistence type="inferred from homology"/>
<evidence type="ECO:0000313" key="9">
    <source>
        <dbReference type="Proteomes" id="UP000253144"/>
    </source>
</evidence>
<protein>
    <submittedName>
        <fullName evidence="6">ABC transporter ATP-binding protein</fullName>
    </submittedName>
</protein>
<evidence type="ECO:0000256" key="2">
    <source>
        <dbReference type="ARBA" id="ARBA00022448"/>
    </source>
</evidence>
<dbReference type="InterPro" id="IPR003439">
    <property type="entry name" value="ABC_transporter-like_ATP-bd"/>
</dbReference>
<dbReference type="GO" id="GO:0016887">
    <property type="term" value="F:ATP hydrolysis activity"/>
    <property type="evidence" value="ECO:0007669"/>
    <property type="project" value="InterPro"/>
</dbReference>
<comment type="similarity">
    <text evidence="1">Belongs to the ABC transporter superfamily.</text>
</comment>
<feature type="domain" description="ABC transporter" evidence="5">
    <location>
        <begin position="4"/>
        <end position="228"/>
    </location>
</feature>
<keyword evidence="3" id="KW-0547">Nucleotide-binding</keyword>
<dbReference type="PROSITE" id="PS50893">
    <property type="entry name" value="ABC_TRANSPORTER_2"/>
    <property type="match status" value="1"/>
</dbReference>
<dbReference type="InterPro" id="IPR003593">
    <property type="entry name" value="AAA+_ATPase"/>
</dbReference>
<dbReference type="PANTHER" id="PTHR43335:SF4">
    <property type="entry name" value="ABC TRANSPORTER, ATP-BINDING PROTEIN"/>
    <property type="match status" value="1"/>
</dbReference>
<evidence type="ECO:0000313" key="7">
    <source>
        <dbReference type="EMBL" id="RBS34771.1"/>
    </source>
</evidence>
<reference evidence="7 9" key="1">
    <citation type="submission" date="2015-06" db="EMBL/GenBank/DDBJ databases">
        <title>The Genome Sequence of Enterococcus faecium 131EA1.</title>
        <authorList>
            <consortium name="The Broad Institute Genomics Platform"/>
            <consortium name="The Broad Institute Genome Sequencing Center for Infectious Disease"/>
            <person name="Earl A.M."/>
            <person name="Van Tyne D."/>
            <person name="Lebreton F."/>
            <person name="Saavedra J.T."/>
            <person name="Gilmore M.S."/>
            <person name="Manson Mcguire A."/>
            <person name="Clock S."/>
            <person name="Crupain M."/>
            <person name="Rangan U."/>
            <person name="Young S."/>
            <person name="Abouelleil A."/>
            <person name="Cao P."/>
            <person name="Chapman S.B."/>
            <person name="Griggs A."/>
            <person name="Priest M."/>
            <person name="Shea T."/>
            <person name="Wortman J."/>
            <person name="Nusbaum C."/>
            <person name="Birren B."/>
        </authorList>
    </citation>
    <scope>NUCLEOTIDE SEQUENCE [LARGE SCALE GENOMIC DNA]</scope>
    <source>
        <strain evidence="7 9">131EA1</strain>
    </source>
</reference>
<dbReference type="PANTHER" id="PTHR43335">
    <property type="entry name" value="ABC TRANSPORTER, ATP-BINDING PROTEIN"/>
    <property type="match status" value="1"/>
</dbReference>
<dbReference type="Pfam" id="PF00005">
    <property type="entry name" value="ABC_tran"/>
    <property type="match status" value="1"/>
</dbReference>
<evidence type="ECO:0000313" key="8">
    <source>
        <dbReference type="Proteomes" id="UP000070452"/>
    </source>
</evidence>
<evidence type="ECO:0000256" key="1">
    <source>
        <dbReference type="ARBA" id="ARBA00005417"/>
    </source>
</evidence>
<dbReference type="EMBL" id="LEQJ01000002">
    <property type="protein sequence ID" value="RBS34771.1"/>
    <property type="molecule type" value="Genomic_DNA"/>
</dbReference>
<dbReference type="Proteomes" id="UP000070452">
    <property type="component" value="Unassembled WGS sequence"/>
</dbReference>
<evidence type="ECO:0000313" key="6">
    <source>
        <dbReference type="EMBL" id="KWX18391.1"/>
    </source>
</evidence>
<dbReference type="Gene3D" id="3.40.50.300">
    <property type="entry name" value="P-loop containing nucleotide triphosphate hydrolases"/>
    <property type="match status" value="1"/>
</dbReference>
<keyword evidence="2" id="KW-0813">Transport</keyword>
<evidence type="ECO:0000259" key="5">
    <source>
        <dbReference type="PROSITE" id="PS50893"/>
    </source>
</evidence>
<name>A0A132P7U6_ENTFC</name>
<accession>A0A132P7U6</accession>
<comment type="caution">
    <text evidence="6">The sequence shown here is derived from an EMBL/GenBank/DDBJ whole genome shotgun (WGS) entry which is preliminary data.</text>
</comment>
<dbReference type="GO" id="GO:0005524">
    <property type="term" value="F:ATP binding"/>
    <property type="evidence" value="ECO:0007669"/>
    <property type="project" value="UniProtKB-KW"/>
</dbReference>
<evidence type="ECO:0000256" key="4">
    <source>
        <dbReference type="ARBA" id="ARBA00022840"/>
    </source>
</evidence>
<sequence>MKSLSVQELSKNFGHKQALSDVSFSLSPGKIVGLVGPNGAGKTTIMKAILGLIHYSDGTIRIGENEISPSSHKGLEQVGALIEYPGIYPFLTGYDHLKLFSETNDVSAIDTIVNQLKMEKYIHKKAKSYSLGMKQKLGIALALLNHPSIVILDEPMNGLDPQATRDVRKIITDLATQGTSFLISSHLLSELEKMVDELILINQGKIIKQCTMAELNQAAQDFIIISTTNDLAARTILTEAGYTLEDSDKIKLLKENEELLGTVIQLLSAQNIHVTDVQHLTNDLESSLLEILDSVKGEEEK</sequence>
<gene>
    <name evidence="6" type="ORF">AWT83_07905</name>
    <name evidence="7" type="ORF">EB12_00195</name>
</gene>
<organism evidence="6 8">
    <name type="scientific">Enterococcus faecium</name>
    <name type="common">Streptococcus faecium</name>
    <dbReference type="NCBI Taxonomy" id="1352"/>
    <lineage>
        <taxon>Bacteria</taxon>
        <taxon>Bacillati</taxon>
        <taxon>Bacillota</taxon>
        <taxon>Bacilli</taxon>
        <taxon>Lactobacillales</taxon>
        <taxon>Enterococcaceae</taxon>
        <taxon>Enterococcus</taxon>
    </lineage>
</organism>
<dbReference type="Proteomes" id="UP000253144">
    <property type="component" value="Unassembled WGS sequence"/>
</dbReference>
<dbReference type="EMBL" id="LRHK01000001">
    <property type="protein sequence ID" value="KWX18391.1"/>
    <property type="molecule type" value="Genomic_DNA"/>
</dbReference>
<dbReference type="SUPFAM" id="SSF52540">
    <property type="entry name" value="P-loop containing nucleoside triphosphate hydrolases"/>
    <property type="match status" value="1"/>
</dbReference>
<dbReference type="SMART" id="SM00382">
    <property type="entry name" value="AAA"/>
    <property type="match status" value="1"/>
</dbReference>